<dbReference type="InterPro" id="IPR009081">
    <property type="entry name" value="PP-bd_ACP"/>
</dbReference>
<evidence type="ECO:0000259" key="11">
    <source>
        <dbReference type="PROSITE" id="PS50075"/>
    </source>
</evidence>
<dbReference type="InterPro" id="IPR036291">
    <property type="entry name" value="NAD(P)-bd_dom_sf"/>
</dbReference>
<dbReference type="Pfam" id="PF00698">
    <property type="entry name" value="Acyl_transf_1"/>
    <property type="match status" value="3"/>
</dbReference>
<keyword evidence="6" id="KW-0045">Antibiotic biosynthesis</keyword>
<dbReference type="Gene3D" id="3.10.129.110">
    <property type="entry name" value="Polyketide synthase dehydratase"/>
    <property type="match status" value="3"/>
</dbReference>
<dbReference type="Gene3D" id="3.40.50.720">
    <property type="entry name" value="NAD(P)-binding Rossmann-like Domain"/>
    <property type="match status" value="3"/>
</dbReference>
<feature type="region of interest" description="C-terminal hotdog fold" evidence="9">
    <location>
        <begin position="4629"/>
        <end position="4772"/>
    </location>
</feature>
<dbReference type="CDD" id="cd00833">
    <property type="entry name" value="PKS"/>
    <property type="match status" value="3"/>
</dbReference>
<feature type="domain" description="PKS/mFAS DH" evidence="13">
    <location>
        <begin position="2719"/>
        <end position="3000"/>
    </location>
</feature>
<feature type="domain" description="Carrier" evidence="11">
    <location>
        <begin position="1717"/>
        <end position="1792"/>
    </location>
</feature>
<dbReference type="InterPro" id="IPR050091">
    <property type="entry name" value="PKS_NRPS_Biosynth_Enz"/>
</dbReference>
<evidence type="ECO:0000256" key="2">
    <source>
        <dbReference type="ARBA" id="ARBA00004792"/>
    </source>
</evidence>
<feature type="region of interest" description="N-terminal hotdog fold" evidence="9">
    <location>
        <begin position="2719"/>
        <end position="2846"/>
    </location>
</feature>
<feature type="domain" description="Ketosynthase family 3 (KS3)" evidence="12">
    <location>
        <begin position="1813"/>
        <end position="2239"/>
    </location>
</feature>
<evidence type="ECO:0000256" key="3">
    <source>
        <dbReference type="ARBA" id="ARBA00022450"/>
    </source>
</evidence>
<keyword evidence="15" id="KW-1185">Reference proteome</keyword>
<dbReference type="InterPro" id="IPR014031">
    <property type="entry name" value="Ketoacyl_synth_C"/>
</dbReference>
<feature type="active site" description="Proton donor; for dehydratase activity" evidence="9">
    <location>
        <position position="4688"/>
    </location>
</feature>
<dbReference type="Pfam" id="PF08659">
    <property type="entry name" value="KR"/>
    <property type="match status" value="3"/>
</dbReference>
<dbReference type="Gene3D" id="3.40.47.10">
    <property type="match status" value="3"/>
</dbReference>
<reference evidence="15" key="1">
    <citation type="submission" date="2023-07" db="EMBL/GenBank/DDBJ databases">
        <title>30 novel species of actinomycetes from the DSMZ collection.</title>
        <authorList>
            <person name="Nouioui I."/>
        </authorList>
    </citation>
    <scope>NUCLEOTIDE SEQUENCE [LARGE SCALE GENOMIC DNA]</scope>
    <source>
        <strain evidence="15">DSM 44938</strain>
    </source>
</reference>
<dbReference type="Pfam" id="PF00550">
    <property type="entry name" value="PP-binding"/>
    <property type="match status" value="3"/>
</dbReference>
<dbReference type="SUPFAM" id="SSF51735">
    <property type="entry name" value="NAD(P)-binding Rossmann-fold domains"/>
    <property type="match status" value="6"/>
</dbReference>
<dbReference type="SUPFAM" id="SSF53901">
    <property type="entry name" value="Thiolase-like"/>
    <property type="match status" value="3"/>
</dbReference>
<proteinExistence type="predicted"/>
<dbReference type="PROSITE" id="PS50075">
    <property type="entry name" value="CARRIER"/>
    <property type="match status" value="3"/>
</dbReference>
<keyword evidence="8" id="KW-0012">Acyltransferase</keyword>
<dbReference type="PANTHER" id="PTHR43775:SF51">
    <property type="entry name" value="INACTIVE PHENOLPHTHIOCEROL SYNTHESIS POLYKETIDE SYNTHASE TYPE I PKS1-RELATED"/>
    <property type="match status" value="1"/>
</dbReference>
<dbReference type="Pfam" id="PF02801">
    <property type="entry name" value="Ketoacyl-synt_C"/>
    <property type="match status" value="3"/>
</dbReference>
<protein>
    <submittedName>
        <fullName evidence="14">Type I polyketide synthase</fullName>
    </submittedName>
</protein>
<keyword evidence="4" id="KW-0597">Phosphoprotein</keyword>
<feature type="domain" description="Ketosynthase family 3 (KS3)" evidence="12">
    <location>
        <begin position="3576"/>
        <end position="4006"/>
    </location>
</feature>
<dbReference type="Pfam" id="PF00109">
    <property type="entry name" value="ketoacyl-synt"/>
    <property type="match status" value="3"/>
</dbReference>
<feature type="domain" description="Ketosynthase family 3 (KS3)" evidence="12">
    <location>
        <begin position="35"/>
        <end position="461"/>
    </location>
</feature>
<dbReference type="InterPro" id="IPR014030">
    <property type="entry name" value="Ketoacyl_synth_N"/>
</dbReference>
<dbReference type="SMART" id="SM00822">
    <property type="entry name" value="PKS_KR"/>
    <property type="match status" value="3"/>
</dbReference>
<dbReference type="SUPFAM" id="SSF52151">
    <property type="entry name" value="FabD/lysophospholipase-like"/>
    <property type="match status" value="3"/>
</dbReference>
<dbReference type="InterPro" id="IPR055123">
    <property type="entry name" value="SpnB-like_Rossmann"/>
</dbReference>
<dbReference type="Pfam" id="PF21089">
    <property type="entry name" value="PKS_DH_N"/>
    <property type="match status" value="3"/>
</dbReference>
<dbReference type="SMART" id="SM00825">
    <property type="entry name" value="PKS_KS"/>
    <property type="match status" value="3"/>
</dbReference>
<keyword evidence="7" id="KW-0511">Multifunctional enzyme</keyword>
<feature type="region of interest" description="N-terminal hotdog fold" evidence="9">
    <location>
        <begin position="943"/>
        <end position="1072"/>
    </location>
</feature>
<dbReference type="InterPro" id="IPR001227">
    <property type="entry name" value="Ac_transferase_dom_sf"/>
</dbReference>
<comment type="caution">
    <text evidence="14">The sequence shown here is derived from an EMBL/GenBank/DDBJ whole genome shotgun (WGS) entry which is preliminary data.</text>
</comment>
<feature type="active site" description="Proton acceptor; for dehydratase activity" evidence="9">
    <location>
        <position position="975"/>
    </location>
</feature>
<dbReference type="InterPro" id="IPR016036">
    <property type="entry name" value="Malonyl_transacylase_ACP-bd"/>
</dbReference>
<dbReference type="SUPFAM" id="SSF55048">
    <property type="entry name" value="Probable ACP-binding domain of malonyl-CoA ACP transacylase"/>
    <property type="match status" value="3"/>
</dbReference>
<name>A0ABU2N344_9ACTN</name>
<dbReference type="InterPro" id="IPR016039">
    <property type="entry name" value="Thiolase-like"/>
</dbReference>
<feature type="domain" description="Carrier" evidence="11">
    <location>
        <begin position="3479"/>
        <end position="3554"/>
    </location>
</feature>
<sequence>MMTGSNDTVVEALRASLKEAERLRQLNAQLTAASREPIAIIGMSCRYPGGVRSPEDLWELVIGGRDAISEFPPERGWELDEFYAPEPGTQGKSYVREGGFVHDADAFDPGFFGISPREAKAIDPQQRLLLQASWEVFERAGIDPESLRRSRTGVFVGMSHQDYGAMMHDAPQEVEGYLLTGKSGSVASGRISYTWGLEGPAVTIDTACSSSLVALHMAAQSLRNGESTLALAGGVTVNTTPGVFIEFSRQRGLAPNARIKAFAGAADGTAWGEGAGLLLLERLSDARKNGHEVLAVLRGSAVNQDGASNGLTAPNGPSQQRVIRQALANAQLAPDQVDAMEAHGTGTTLGDPIEAQALLATYGKGRDESRPLWLGSIKSNIGHPQCAAGVAGVIKMVMAMRHGVLPKTLHVDEPTPHVNWSAGAVELLTEARPWPRADHPRRAGVSAFGVSGTNAHAIIEEAPPVEAAEPAERVVPPAGSVVPWVLSARSREALVGQARRLAERIAADDAPDPVDVGFSLATTRAQLEYRAVVVAGTGDREGFVAGLAALAEGRNAAELVARAEESAEAFAGKTAFLLAGQGSQRAGMGRELYQTHPVFTQALDEAAAALDIHLEHPIKSLMFAEPDSDEAALLNQTQYTQPALFAIEVALYRLLTHHGVTPDYLIGHSIGELTAAHLAGVLSLEDAATLVTARARLMQAATPGGAMIAIQAPEADVAAAIEGLADKLSIAAVNSPTSTVIAGDTEAAEEIAARFKDAGHRTRKLTVSHAFHSPHMDPVLEEFRAVAATLTYHPATIPVVSNVTGALATDDQLTSPDYWTDHIRGAVRYHHGITTLDDLGTSVYLELGPQETLTALTRECLGEASFAAVPTLRRGRPEPLALTAALGQLHVHGVSPDWRRVFAGLGGRRVDLPTYAFDEQRFWYRVPAGAADVGGLGLASADHPLLGAAVSLADGAGLVFTGLLRQRSQGWLGDHLVLDTTVVPNSVFVDLAVRAGDQVGCDRVDDLTVEAPLVLPERGAQIQVTVSAPDETGRRAVTVHSRPEPGDAGDPAGDVLWVRHATGTLAADSAGSPVAGLGEAWPPAGASPLDVDARYERLAAAGFAHGPAFTGLGAAWRQGDTVYADVRLPDDVETAGFTLHPALLDAVLHAAPDADAAEPRVAVSWAGVRLHATDARAVRARLRPSGPDAVEVTLFDANGAPVASLDSVGFGPLTLHPAAGAGGHHEALYQPVWTELPASAGVPGRWAVLGGDSVGLTVPGDAARYADLAALGAALADGEPLPEAVFVDCAPEPGATPAAVRATLGRALGLVREWLETDAFDGSRLVFVTHGAVAARPTDRPDLSTAPVWGLVRTAQSEQPGRLVLVDLPGADATDAADPAAVTPLLAAALAGDEPQLALRGEGLYAFRLARVPVGPEAESADGSPRPFAPHGSVLVTGASGTIGTLVARHLVAEHGVRHLVLASRRGSAAPGAAELVDELTARGAEVTVAACDTADRDALAALLESIPADHPLTAVVHTAGVTDDGVVTALTPERVDSVLRPKVDAAWHLHELTRETDLAEFVLFSSIAGAVGNPGQANYAAANVFLDALATHRRALGLPATSLDWGLWSETSTLTANLDSSDLARISRTGIAAFSAAEGLALFDTALTIDEPVLVPSRLDMPSIRSQAAAGTLPALLRGLVRVPARRAAAAAAGAAAPTSSLAQRLGALSEAEQERELLDLVREQAAVVLGHSNANSIEANRAFLEIGFNSLSAIELRNNLTGATGLRLPSTLLFNAPTPTSLARYLRTELLGAPGTATPDAPVAVAAGAADEPIAIVGIGCRFPGGVESPEDLWELLAAGSDAISTLPTDRGWDVDGLYDPDPDQPGKTYVLHGSFLEGAGGFDAEFFGISPREATTMDPQQRILLESAWEAIERAGINPASLHGSRTGVFVGATSQEYGPRLAQAPAGLEGHVLTGSTLSVASGRIAYTLGLEGPAVTVDTACSSSLVALHMAAQALRSGECSLALAGGVSVMATPGPFIEFSRQRGLSKDGRIKAFAEAADGTAWGEGVGLLLVEKLSDARRNGHPVLALVRGSAINQDGASNGLTAPNGPSQERVVRQALASAGVAAADIDAVEAHGTGTTLGDPIEAEALLATYGRERPDDRPLWLGSVKSNIGHTQHAAGVAGVIKMVMAMRHGVLPKTLHVDEPSSHVDWTAGAVELLTKQIPWPETGRPRQAAVSAFGISGTNVHTILAQAPEDDPAEAERDAADDAPATPAVVTDGTLPWLLSGKSAEALRAQARRLLDHLAQRPEATPAEVGHSLAAARATFDHRAVVIGRERAEFEAALEALATGGEAPNAVVGAASSQSGKTVFVFPGQGSQWVRMGVELYQSSPVFAEQLTACAEALEPFTGWNLIDVLTEAEGAPGFDRVDVVQPALFAMMVSLARLWQSLGVRPDAVIGHSQGEIAAAHIAGALSLEDAARVVTLRAQSLSVITGRGGMMSLPLSREATAELIARWDGRIAVAAANGPASTVIAGDVEALDELFAHCESENIRARKIPVDYASHGPHVEAIHDQLLQVLAPVRPTTPGIAFYSTVAGHGDGPLDAEYWYQNLRSTVEFEATTRRLLDDGHTLFIEVSAHPVLTYGLQETVDDHAPAADAKVTGTLRRDEGGWDRVLTSLATAATHAAPDWSRFFVPATPLDLPTYPFQHQHFWLETTGGAGDPADLGLADAGHPLLGAAVTVAGDDSLVLTGRLSLRTHPWLADHAVHDAVLLPGTGFVELALQAGEHAGCGTLEELTLEAPLVLAESGVTQLQVHLGAPDAEGRRPVVIHSRAEGEDTGAERPWTRHATGTLTADDTGETAAATGELATWPPAGATVLDTEGIYDRLADRGYHYGPTFQGLRAAWQRGEELFVEVALGRDGEDAEGFGIHPALLDSALHLTGTGGPAGESGQVRLPFAWSGVRLHAVGARSLRVRITPAGADAVSLTMADGTGQPVVSVESLASRPITPEQLSAAGGTTPDAMFHVAWTPLAAGEPATGGTWAVVGDDGLGLDIPRFGDLAALGEVPEVVLTAAAPAADGDEQTAAVRSATVRMLGLVQEWLADERFADSRLVVVSRRAVATRDDENVARLTDAAVWGLIRSAQTENPGRITIVDLDGDEAELSVLAAAVATGEPQLAVRAGELFVPRIARRAPSAADAPAGAGLEPGGTVLITGGTGTLGTLLARHFATAHGIGHLLLTSRRGPEAPGAAELEAELTELGVKVTIAACDTSDREALAGLLAGIPGEHPLTAVVHTAGILDDGTIASLDADRLGRVLRPKVDTAWHLHELTRDHELAEFVLFSSAAGTFGSAGQGNYAAANTFLDGLASHRRAQGLPATSLAWGLWADASGMTGHLDDADVTRMSRVGIRPISAEEGIALFDAARALNEAQLVPARIDPALLRPHAEAGTLPTVLRGLVRTPARRAATAAAAGGGSSLAEGLARLGEAEAAQAVVELVRTQVALVLGHATSDTVNAERAFKDLGFDSLTAVELRNRLNAATGLRLPATLIFDYPTPLVLAEHLRTELIGAPAMAAAETPAALPALAGDDDPIVIVSIGCRYPGGVRSAEDLWNLVAGEVNVLGEFPDGRGWDVAGIYDPEPGKPGKTYSRQGAFLYDADEFDPAFFGISPREAVAMDPQQRLLLETAWDTLERAGIDPDGLRGSRTGVFTGVMYGDYGSSLRAVPGAVPEDVAGYIGNGTAGSVATGRVSYTFGFEGPAVTVDTACSSSLVALHLGAQALRNGECELALAGGVTVLATPDVFTEFSRQRGLSPDGRCKSFAAAADGTGWGEGVGLVLLEKLSDARKNGHPVLAVVRGSAINQDGASNGLTAPNGPSQQRVIRQALANARLTTGDIDAVEAHGTGTTLGDPIEAQALLATYGRDRDEDRPVWLGSLKSNIGHTQAAAGIGGVIKMVMAMRNGVLPKTLHVDEPSPHIDWTAGAVELLTEARSWPETDHPRRAGVSSFGVSGTNAHLILEQAPAVEEPEPSDDAAPARAPEVVPWVLSAKSAEALRAQAASLSEHLAAHPEATPVDVAWSLATTRAGFEHRAAVVAGDAEAFRAGLAALAAGRAADGLITADVAAVGRTAFLFSGQGSQRAGMGRELYETHPVFTQALDEAAAALDVHLEHPIKSLMFAEPDSDEAALLNQTQYTQPALFAIEVALHRLLTHHGITPDYLIGHSIGELTAAHLAGVLSLEDAATLVTARARLMQAATPGGAMIAIQAPEADVAAAIEGLADKLSIAAVNSPTSTVIAGDSKAATRIANRFKKAGHRVKQLTVSHAFHSPHMDPVLEEFRAVAASLTYSPATIPVVSNVTGALATDDQLTSPDYWTDHIRGAVRYHHGITTLHQLGATTYLELGPDATLTTLTEETLGGAEALVLPALHRKQPEALTLTTALATLRVHGAPVDIAGLLGGARPSRVELPTYPFQRQRFWLEGAPAPANADGLGLRSAGHPLLGAAVSLADGSGLVFTGRIGLRTHPWLAEHTVLGTAWLPGTVFVDLALAAGAQAGAGRLNDFTINAPLVLPEQGTVQVQVTLGEPDESGVRPVSVHSRPDDAEDGVLDGQPWTRHAAGTLAPAARFEAPAGAAELAGTWPPPGAVALEVAGLYERHAATGSDYGPTFQGLRAAWQLGDVVYAEVGLPQDTDTSGYTIHPALLDAALHPLGVAVYSQDPDRIPLPFSWDGVSLLASGATALRVRMAPPEREAAPETTEMNVTLADAAGSPVAVIETLTMRTTTREQLVSQHGARHSALFRVDWAAPGVPVAAPEPGADWVVLGADDPLGLGDALTRFPELAALADSLPADGPAPEVVVAPVVTAGGDGGPVAAAHDVTTGVLELTQSWLADRRFADARLLVITRGAVAAESGEDIADLAAAPVWGLVGSAQSENPGRFVLLDVADGDVSPETIAAALATGEPQLASRNGALGVPRLAKTTAPAEETPAAAFTADGTVLVTGATGALGGLVARHLVAEHGVRHLLLTSRRGAEAPGAAELEAALVELGAEVTLAACDTADRDALAALLAAVPADRPLTAVVHTAGVVADGVLTSLTGDQVARVLRPKVDAAWHLHELTRELDLTAFVLFSSIAGVTGSAGQGNYAAANVFLDALAAHRAAQGLPAVSLAWGLWAESGGMTGDLSEGDLARMRRTGVRPLSNEAGLALFDAALGAGEPLLVTAALDASGLRDPEQVAPVLRGLVRTPAWRTATNDAVRSGPSFAEELAKLSDAERERALLDLVRGQVAKVLGHASAAAVPADRGFLDMGLDSLTAVDLRNRLNGETGLKLPTTVIFDFPSPMELAGHLEAELSAAHSGNDWPMLSELDKIESALSAISSDRNARATLATRLQDILTKLGAAQDAQDGTDSSTVDRIESASDDDIFDFIDNELDVS</sequence>
<dbReference type="InterPro" id="IPR042104">
    <property type="entry name" value="PKS_dehydratase_sf"/>
</dbReference>
<gene>
    <name evidence="14" type="ORF">RM590_34975</name>
</gene>
<dbReference type="InterPro" id="IPR049551">
    <property type="entry name" value="PKS_DH_C"/>
</dbReference>
<evidence type="ECO:0000256" key="4">
    <source>
        <dbReference type="ARBA" id="ARBA00022553"/>
    </source>
</evidence>
<dbReference type="SMART" id="SM00827">
    <property type="entry name" value="PKS_AT"/>
    <property type="match status" value="3"/>
</dbReference>
<dbReference type="InterPro" id="IPR018201">
    <property type="entry name" value="Ketoacyl_synth_AS"/>
</dbReference>
<comment type="cofactor">
    <cofactor evidence="1">
        <name>pantetheine 4'-phosphate</name>
        <dbReference type="ChEBI" id="CHEBI:47942"/>
    </cofactor>
</comment>
<dbReference type="SUPFAM" id="SSF47336">
    <property type="entry name" value="ACP-like"/>
    <property type="match status" value="3"/>
</dbReference>
<dbReference type="SMART" id="SM00823">
    <property type="entry name" value="PKS_PP"/>
    <property type="match status" value="3"/>
</dbReference>
<evidence type="ECO:0000256" key="5">
    <source>
        <dbReference type="ARBA" id="ARBA00022679"/>
    </source>
</evidence>
<feature type="active site" description="Proton donor; for dehydratase activity" evidence="9">
    <location>
        <position position="1145"/>
    </location>
</feature>
<dbReference type="Pfam" id="PF22953">
    <property type="entry name" value="SpnB_Rossmann"/>
    <property type="match status" value="3"/>
</dbReference>
<feature type="region of interest" description="Disordered" evidence="10">
    <location>
        <begin position="2241"/>
        <end position="2260"/>
    </location>
</feature>
<dbReference type="InterPro" id="IPR049900">
    <property type="entry name" value="PKS_mFAS_DH"/>
</dbReference>
<feature type="domain" description="Carrier" evidence="11">
    <location>
        <begin position="5259"/>
        <end position="5334"/>
    </location>
</feature>
<feature type="domain" description="PKS/mFAS DH" evidence="13">
    <location>
        <begin position="943"/>
        <end position="1219"/>
    </location>
</feature>
<dbReference type="InterPro" id="IPR036736">
    <property type="entry name" value="ACP-like_sf"/>
</dbReference>
<feature type="region of interest" description="C-terminal hotdog fold" evidence="9">
    <location>
        <begin position="2862"/>
        <end position="3000"/>
    </location>
</feature>
<feature type="active site" description="Proton acceptor; for dehydratase activity" evidence="9">
    <location>
        <position position="2751"/>
    </location>
</feature>
<evidence type="ECO:0000256" key="6">
    <source>
        <dbReference type="ARBA" id="ARBA00023194"/>
    </source>
</evidence>
<evidence type="ECO:0000256" key="7">
    <source>
        <dbReference type="ARBA" id="ARBA00023268"/>
    </source>
</evidence>
<dbReference type="Gene3D" id="3.40.366.10">
    <property type="entry name" value="Malonyl-Coenzyme A Acyl Carrier Protein, domain 2"/>
    <property type="match status" value="3"/>
</dbReference>
<dbReference type="InterPro" id="IPR020807">
    <property type="entry name" value="PKS_DH"/>
</dbReference>
<dbReference type="InterPro" id="IPR057326">
    <property type="entry name" value="KR_dom"/>
</dbReference>
<evidence type="ECO:0000256" key="9">
    <source>
        <dbReference type="PROSITE-ProRule" id="PRU01363"/>
    </source>
</evidence>
<dbReference type="InterPro" id="IPR014043">
    <property type="entry name" value="Acyl_transferase_dom"/>
</dbReference>
<dbReference type="Gene3D" id="1.10.1200.10">
    <property type="entry name" value="ACP-like"/>
    <property type="match status" value="3"/>
</dbReference>
<evidence type="ECO:0000256" key="1">
    <source>
        <dbReference type="ARBA" id="ARBA00001957"/>
    </source>
</evidence>
<evidence type="ECO:0000313" key="15">
    <source>
        <dbReference type="Proteomes" id="UP001183246"/>
    </source>
</evidence>
<dbReference type="Pfam" id="PF14765">
    <property type="entry name" value="PS-DH"/>
    <property type="match status" value="3"/>
</dbReference>
<dbReference type="Proteomes" id="UP001183246">
    <property type="component" value="Unassembled WGS sequence"/>
</dbReference>
<feature type="region of interest" description="N-terminal hotdog fold" evidence="9">
    <location>
        <begin position="4483"/>
        <end position="4612"/>
    </location>
</feature>
<dbReference type="CDD" id="cd08956">
    <property type="entry name" value="KR_3_FAS_SDR_x"/>
    <property type="match status" value="3"/>
</dbReference>
<evidence type="ECO:0000259" key="12">
    <source>
        <dbReference type="PROSITE" id="PS52004"/>
    </source>
</evidence>
<feature type="region of interest" description="Disordered" evidence="10">
    <location>
        <begin position="4571"/>
        <end position="4594"/>
    </location>
</feature>
<feature type="active site" description="Proton donor; for dehydratase activity" evidence="9">
    <location>
        <position position="2922"/>
    </location>
</feature>
<feature type="region of interest" description="C-terminal hotdog fold" evidence="9">
    <location>
        <begin position="1086"/>
        <end position="1219"/>
    </location>
</feature>
<dbReference type="PROSITE" id="PS00606">
    <property type="entry name" value="KS3_1"/>
    <property type="match status" value="3"/>
</dbReference>
<organism evidence="14 15">
    <name type="scientific">Streptomyces litchfieldiae</name>
    <dbReference type="NCBI Taxonomy" id="3075543"/>
    <lineage>
        <taxon>Bacteria</taxon>
        <taxon>Bacillati</taxon>
        <taxon>Actinomycetota</taxon>
        <taxon>Actinomycetes</taxon>
        <taxon>Kitasatosporales</taxon>
        <taxon>Streptomycetaceae</taxon>
        <taxon>Streptomyces</taxon>
    </lineage>
</organism>
<accession>A0ABU2N344</accession>
<dbReference type="PROSITE" id="PS52019">
    <property type="entry name" value="PKS_MFAS_DH"/>
    <property type="match status" value="3"/>
</dbReference>
<dbReference type="Pfam" id="PF08990">
    <property type="entry name" value="Docking"/>
    <property type="match status" value="1"/>
</dbReference>
<comment type="pathway">
    <text evidence="2">Antibiotic biosynthesis.</text>
</comment>
<dbReference type="EMBL" id="JAVREL010000041">
    <property type="protein sequence ID" value="MDT0347729.1"/>
    <property type="molecule type" value="Genomic_DNA"/>
</dbReference>
<dbReference type="SMART" id="SM01294">
    <property type="entry name" value="PKS_PP_betabranch"/>
    <property type="match status" value="2"/>
</dbReference>
<dbReference type="PROSITE" id="PS52004">
    <property type="entry name" value="KS3_2"/>
    <property type="match status" value="3"/>
</dbReference>
<feature type="domain" description="PKS/mFAS DH" evidence="13">
    <location>
        <begin position="4483"/>
        <end position="4772"/>
    </location>
</feature>
<evidence type="ECO:0000256" key="8">
    <source>
        <dbReference type="ARBA" id="ARBA00023315"/>
    </source>
</evidence>
<dbReference type="InterPro" id="IPR016035">
    <property type="entry name" value="Acyl_Trfase/lysoPLipase"/>
</dbReference>
<keyword evidence="3" id="KW-0596">Phosphopantetheine</keyword>
<dbReference type="Pfam" id="PF16197">
    <property type="entry name" value="KAsynt_C_assoc"/>
    <property type="match status" value="3"/>
</dbReference>
<dbReference type="InterPro" id="IPR020806">
    <property type="entry name" value="PKS_PP-bd"/>
</dbReference>
<evidence type="ECO:0000259" key="13">
    <source>
        <dbReference type="PROSITE" id="PS52019"/>
    </source>
</evidence>
<evidence type="ECO:0000313" key="14">
    <source>
        <dbReference type="EMBL" id="MDT0347729.1"/>
    </source>
</evidence>
<dbReference type="PANTHER" id="PTHR43775">
    <property type="entry name" value="FATTY ACID SYNTHASE"/>
    <property type="match status" value="1"/>
</dbReference>
<dbReference type="InterPro" id="IPR006162">
    <property type="entry name" value="Ppantetheine_attach_site"/>
</dbReference>
<dbReference type="InterPro" id="IPR049552">
    <property type="entry name" value="PKS_DH_N"/>
</dbReference>
<dbReference type="InterPro" id="IPR020841">
    <property type="entry name" value="PKS_Beta-ketoAc_synthase_dom"/>
</dbReference>
<evidence type="ECO:0000256" key="10">
    <source>
        <dbReference type="SAM" id="MobiDB-lite"/>
    </source>
</evidence>
<dbReference type="InterPro" id="IPR032821">
    <property type="entry name" value="PKS_assoc"/>
</dbReference>
<feature type="active site" description="Proton acceptor; for dehydratase activity" evidence="9">
    <location>
        <position position="4515"/>
    </location>
</feature>
<keyword evidence="5" id="KW-0808">Transferase</keyword>
<dbReference type="SMART" id="SM00826">
    <property type="entry name" value="PKS_DH"/>
    <property type="match status" value="3"/>
</dbReference>
<dbReference type="InterPro" id="IPR013968">
    <property type="entry name" value="PKS_KR"/>
</dbReference>
<dbReference type="PROSITE" id="PS00012">
    <property type="entry name" value="PHOSPHOPANTETHEINE"/>
    <property type="match status" value="3"/>
</dbReference>
<dbReference type="InterPro" id="IPR015083">
    <property type="entry name" value="NorB/c/GfsB-D-like_docking"/>
</dbReference>
<dbReference type="Gene3D" id="3.30.70.3290">
    <property type="match status" value="3"/>
</dbReference>